<protein>
    <submittedName>
        <fullName evidence="2">Uncharacterized protein</fullName>
    </submittedName>
</protein>
<dbReference type="AlphaFoldDB" id="A0A081AVH4"/>
<dbReference type="Proteomes" id="UP000028582">
    <property type="component" value="Unassembled WGS sequence"/>
</dbReference>
<evidence type="ECO:0000313" key="2">
    <source>
        <dbReference type="EMBL" id="ETO82885.1"/>
    </source>
</evidence>
<comment type="caution">
    <text evidence="2">The sequence shown here is derived from an EMBL/GenBank/DDBJ whole genome shotgun (WGS) entry which is preliminary data.</text>
</comment>
<reference evidence="2 3" key="1">
    <citation type="submission" date="2013-11" db="EMBL/GenBank/DDBJ databases">
        <title>The Genome Sequence of Phytophthora parasitica P1976.</title>
        <authorList>
            <consortium name="The Broad Institute Genomics Platform"/>
            <person name="Russ C."/>
            <person name="Tyler B."/>
            <person name="Panabieres F."/>
            <person name="Shan W."/>
            <person name="Tripathy S."/>
            <person name="Grunwald N."/>
            <person name="Machado M."/>
            <person name="Johnson C.S."/>
            <person name="Walker B."/>
            <person name="Young S."/>
            <person name="Zeng Q."/>
            <person name="Gargeya S."/>
            <person name="Fitzgerald M."/>
            <person name="Haas B."/>
            <person name="Abouelleil A."/>
            <person name="Allen A.W."/>
            <person name="Alvarado L."/>
            <person name="Arachchi H.M."/>
            <person name="Berlin A.M."/>
            <person name="Chapman S.B."/>
            <person name="Gainer-Dewar J."/>
            <person name="Goldberg J."/>
            <person name="Griggs A."/>
            <person name="Gujja S."/>
            <person name="Hansen M."/>
            <person name="Howarth C."/>
            <person name="Imamovic A."/>
            <person name="Ireland A."/>
            <person name="Larimer J."/>
            <person name="McCowan C."/>
            <person name="Murphy C."/>
            <person name="Pearson M."/>
            <person name="Poon T.W."/>
            <person name="Priest M."/>
            <person name="Roberts A."/>
            <person name="Saif S."/>
            <person name="Shea T."/>
            <person name="Sisk P."/>
            <person name="Sykes S."/>
            <person name="Wortman J."/>
            <person name="Nusbaum C."/>
            <person name="Birren B."/>
        </authorList>
    </citation>
    <scope>NUCLEOTIDE SEQUENCE [LARGE SCALE GENOMIC DNA]</scope>
    <source>
        <strain evidence="2 3">P1976</strain>
    </source>
</reference>
<accession>A0A081AVH4</accession>
<evidence type="ECO:0000256" key="1">
    <source>
        <dbReference type="SAM" id="MobiDB-lite"/>
    </source>
</evidence>
<name>A0A081AVH4_PHYNI</name>
<sequence length="103" mass="11200">QCRTIELRRLANRTLAARARTAPRRTATPRAVSSSRTLSCFVATTAWRWSCCLLGLSTKRTTTLGARAITCRALAPRASSTCSTLGGGNTPTTAHNSRRRHSR</sequence>
<proteinExistence type="predicted"/>
<feature type="compositionally biased region" description="Polar residues" evidence="1">
    <location>
        <begin position="78"/>
        <end position="95"/>
    </location>
</feature>
<feature type="non-terminal residue" evidence="2">
    <location>
        <position position="1"/>
    </location>
</feature>
<evidence type="ECO:0000313" key="3">
    <source>
        <dbReference type="Proteomes" id="UP000028582"/>
    </source>
</evidence>
<feature type="region of interest" description="Disordered" evidence="1">
    <location>
        <begin position="78"/>
        <end position="103"/>
    </location>
</feature>
<dbReference type="EMBL" id="ANJA01000617">
    <property type="protein sequence ID" value="ETO82885.1"/>
    <property type="molecule type" value="Genomic_DNA"/>
</dbReference>
<organism evidence="2 3">
    <name type="scientific">Phytophthora nicotianae P1976</name>
    <dbReference type="NCBI Taxonomy" id="1317066"/>
    <lineage>
        <taxon>Eukaryota</taxon>
        <taxon>Sar</taxon>
        <taxon>Stramenopiles</taxon>
        <taxon>Oomycota</taxon>
        <taxon>Peronosporomycetes</taxon>
        <taxon>Peronosporales</taxon>
        <taxon>Peronosporaceae</taxon>
        <taxon>Phytophthora</taxon>
    </lineage>
</organism>
<gene>
    <name evidence="2" type="ORF">F444_03027</name>
</gene>